<organism evidence="2">
    <name type="scientific">Arundo donax</name>
    <name type="common">Giant reed</name>
    <name type="synonym">Donax arundinaceus</name>
    <dbReference type="NCBI Taxonomy" id="35708"/>
    <lineage>
        <taxon>Eukaryota</taxon>
        <taxon>Viridiplantae</taxon>
        <taxon>Streptophyta</taxon>
        <taxon>Embryophyta</taxon>
        <taxon>Tracheophyta</taxon>
        <taxon>Spermatophyta</taxon>
        <taxon>Magnoliopsida</taxon>
        <taxon>Liliopsida</taxon>
        <taxon>Poales</taxon>
        <taxon>Poaceae</taxon>
        <taxon>PACMAD clade</taxon>
        <taxon>Arundinoideae</taxon>
        <taxon>Arundineae</taxon>
        <taxon>Arundo</taxon>
    </lineage>
</organism>
<protein>
    <submittedName>
        <fullName evidence="2">Uncharacterized protein</fullName>
    </submittedName>
</protein>
<feature type="region of interest" description="Disordered" evidence="1">
    <location>
        <begin position="67"/>
        <end position="129"/>
    </location>
</feature>
<feature type="compositionally biased region" description="Polar residues" evidence="1">
    <location>
        <begin position="67"/>
        <end position="83"/>
    </location>
</feature>
<accession>A0A0A9C625</accession>
<sequence>MLPEYLATSASTTAPVMPAAIVTVSQPSTMVPSTAVDPLVVPPPSSTVSTSSVEVPTIEALLQASSSETATVDMSAAESTPSIGLSSAAGPSSTSSSVTDLSAALDRAVASSSTSDDGDMTQFEVRQRS</sequence>
<dbReference type="EMBL" id="GBRH01226884">
    <property type="protein sequence ID" value="JAD71011.1"/>
    <property type="molecule type" value="Transcribed_RNA"/>
</dbReference>
<name>A0A0A9C625_ARUDO</name>
<reference evidence="2" key="2">
    <citation type="journal article" date="2015" name="Data Brief">
        <title>Shoot transcriptome of the giant reed, Arundo donax.</title>
        <authorList>
            <person name="Barrero R.A."/>
            <person name="Guerrero F.D."/>
            <person name="Moolhuijzen P."/>
            <person name="Goolsby J.A."/>
            <person name="Tidwell J."/>
            <person name="Bellgard S.E."/>
            <person name="Bellgard M.I."/>
        </authorList>
    </citation>
    <scope>NUCLEOTIDE SEQUENCE</scope>
    <source>
        <tissue evidence="2">Shoot tissue taken approximately 20 cm above the soil surface</tissue>
    </source>
</reference>
<evidence type="ECO:0000313" key="2">
    <source>
        <dbReference type="EMBL" id="JAD71011.1"/>
    </source>
</evidence>
<evidence type="ECO:0000256" key="1">
    <source>
        <dbReference type="SAM" id="MobiDB-lite"/>
    </source>
</evidence>
<reference evidence="2" key="1">
    <citation type="submission" date="2014-09" db="EMBL/GenBank/DDBJ databases">
        <authorList>
            <person name="Magalhaes I.L.F."/>
            <person name="Oliveira U."/>
            <person name="Santos F.R."/>
            <person name="Vidigal T.H.D.A."/>
            <person name="Brescovit A.D."/>
            <person name="Santos A.J."/>
        </authorList>
    </citation>
    <scope>NUCLEOTIDE SEQUENCE</scope>
    <source>
        <tissue evidence="2">Shoot tissue taken approximately 20 cm above the soil surface</tissue>
    </source>
</reference>
<proteinExistence type="predicted"/>
<dbReference type="AlphaFoldDB" id="A0A0A9C625"/>
<feature type="compositionally biased region" description="Low complexity" evidence="1">
    <location>
        <begin position="84"/>
        <end position="106"/>
    </location>
</feature>